<dbReference type="InterPro" id="IPR036388">
    <property type="entry name" value="WH-like_DNA-bd_sf"/>
</dbReference>
<dbReference type="Gene3D" id="1.10.10.10">
    <property type="entry name" value="Winged helix-like DNA-binding domain superfamily/Winged helix DNA-binding domain"/>
    <property type="match status" value="1"/>
</dbReference>
<name>A0A2X2UY78_CITKO</name>
<dbReference type="EMBL" id="UAVY01000001">
    <property type="protein sequence ID" value="SQB21606.1"/>
    <property type="molecule type" value="Genomic_DNA"/>
</dbReference>
<gene>
    <name evidence="1" type="ORF">NCTC10786_00826</name>
</gene>
<organism evidence="1 2">
    <name type="scientific">Citrobacter koseri</name>
    <name type="common">Citrobacter diversus</name>
    <dbReference type="NCBI Taxonomy" id="545"/>
    <lineage>
        <taxon>Bacteria</taxon>
        <taxon>Pseudomonadati</taxon>
        <taxon>Pseudomonadota</taxon>
        <taxon>Gammaproteobacteria</taxon>
        <taxon>Enterobacterales</taxon>
        <taxon>Enterobacteriaceae</taxon>
        <taxon>Citrobacter</taxon>
    </lineage>
</organism>
<dbReference type="AlphaFoldDB" id="A0A2X2UY78"/>
<evidence type="ECO:0000313" key="2">
    <source>
        <dbReference type="Proteomes" id="UP000251584"/>
    </source>
</evidence>
<reference evidence="1 2" key="1">
    <citation type="submission" date="2018-06" db="EMBL/GenBank/DDBJ databases">
        <authorList>
            <consortium name="Pathogen Informatics"/>
            <person name="Doyle S."/>
        </authorList>
    </citation>
    <scope>NUCLEOTIDE SEQUENCE [LARGE SCALE GENOMIC DNA]</scope>
    <source>
        <strain evidence="1 2">NCTC10786</strain>
    </source>
</reference>
<evidence type="ECO:0000313" key="1">
    <source>
        <dbReference type="EMBL" id="SQB21606.1"/>
    </source>
</evidence>
<dbReference type="Proteomes" id="UP000251584">
    <property type="component" value="Unassembled WGS sequence"/>
</dbReference>
<dbReference type="InterPro" id="IPR036390">
    <property type="entry name" value="WH_DNA-bd_sf"/>
</dbReference>
<sequence length="80" mass="8777">MADWRSIADCPANANWPAVLKISRTTVASAMAQLREEGYLESRQGSGSRVILPDAIHPVPTRGGANMALDLSYRRAQRRP</sequence>
<accession>A0A2X2UY78</accession>
<protein>
    <submittedName>
        <fullName evidence="1">Uncharacterized protein</fullName>
    </submittedName>
</protein>
<dbReference type="SUPFAM" id="SSF46785">
    <property type="entry name" value="Winged helix' DNA-binding domain"/>
    <property type="match status" value="1"/>
</dbReference>
<proteinExistence type="predicted"/>